<sequence>MKKITLIAAAALVALSGVAQADVSRKVGRATKIQSGNSSVMPAEGYSSQWWTHPIGCEYSRAGRPGEIVWYLIINTARPGCPTYIVQRGFSDVY</sequence>
<evidence type="ECO:0000313" key="3">
    <source>
        <dbReference type="Proteomes" id="UP000198599"/>
    </source>
</evidence>
<dbReference type="EMBL" id="FOVP01000013">
    <property type="protein sequence ID" value="SFO00991.1"/>
    <property type="molecule type" value="Genomic_DNA"/>
</dbReference>
<protein>
    <submittedName>
        <fullName evidence="2">Uncharacterized protein</fullName>
    </submittedName>
</protein>
<evidence type="ECO:0000313" key="2">
    <source>
        <dbReference type="EMBL" id="SFO00991.1"/>
    </source>
</evidence>
<dbReference type="OrthoDB" id="7875167at2"/>
<name>A0A1I5DQC2_9RHOB</name>
<dbReference type="RefSeq" id="WP_092839179.1">
    <property type="nucleotide sequence ID" value="NZ_FOVP01000013.1"/>
</dbReference>
<reference evidence="3" key="1">
    <citation type="submission" date="2016-10" db="EMBL/GenBank/DDBJ databases">
        <authorList>
            <person name="Varghese N."/>
            <person name="Submissions S."/>
        </authorList>
    </citation>
    <scope>NUCLEOTIDE SEQUENCE [LARGE SCALE GENOMIC DNA]</scope>
    <source>
        <strain evidence="3">DSM 28463</strain>
    </source>
</reference>
<gene>
    <name evidence="2" type="ORF">SAMN04487859_11331</name>
</gene>
<feature type="signal peptide" evidence="1">
    <location>
        <begin position="1"/>
        <end position="21"/>
    </location>
</feature>
<keyword evidence="3" id="KW-1185">Reference proteome</keyword>
<evidence type="ECO:0000256" key="1">
    <source>
        <dbReference type="SAM" id="SignalP"/>
    </source>
</evidence>
<organism evidence="2 3">
    <name type="scientific">Roseovarius lutimaris</name>
    <dbReference type="NCBI Taxonomy" id="1005928"/>
    <lineage>
        <taxon>Bacteria</taxon>
        <taxon>Pseudomonadati</taxon>
        <taxon>Pseudomonadota</taxon>
        <taxon>Alphaproteobacteria</taxon>
        <taxon>Rhodobacterales</taxon>
        <taxon>Roseobacteraceae</taxon>
        <taxon>Roseovarius</taxon>
    </lineage>
</organism>
<feature type="chain" id="PRO_5011447764" evidence="1">
    <location>
        <begin position="22"/>
        <end position="94"/>
    </location>
</feature>
<proteinExistence type="predicted"/>
<accession>A0A1I5DQC2</accession>
<dbReference type="AlphaFoldDB" id="A0A1I5DQC2"/>
<keyword evidence="1" id="KW-0732">Signal</keyword>
<dbReference type="Proteomes" id="UP000198599">
    <property type="component" value="Unassembled WGS sequence"/>
</dbReference>